<evidence type="ECO:0000256" key="2">
    <source>
        <dbReference type="ARBA" id="ARBA00022679"/>
    </source>
</evidence>
<evidence type="ECO:0000256" key="7">
    <source>
        <dbReference type="RuleBase" id="RU362109"/>
    </source>
</evidence>
<keyword evidence="5 7" id="KW-0067">ATP-binding</keyword>
<protein>
    <recommendedName>
        <fullName evidence="1">E2 ubiquitin-conjugating enzyme</fullName>
        <ecNumber evidence="1">2.3.2.23</ecNumber>
    </recommendedName>
</protein>
<evidence type="ECO:0000259" key="8">
    <source>
        <dbReference type="PROSITE" id="PS50127"/>
    </source>
</evidence>
<dbReference type="InterPro" id="IPR050113">
    <property type="entry name" value="Ub_conjugating_enzyme"/>
</dbReference>
<dbReference type="EMBL" id="BLLF01003168">
    <property type="protein sequence ID" value="GFH26563.1"/>
    <property type="molecule type" value="Genomic_DNA"/>
</dbReference>
<keyword evidence="4 7" id="KW-0833">Ubl conjugation pathway</keyword>
<dbReference type="PROSITE" id="PS00183">
    <property type="entry name" value="UBC_1"/>
    <property type="match status" value="1"/>
</dbReference>
<dbReference type="PROSITE" id="PS50127">
    <property type="entry name" value="UBC_2"/>
    <property type="match status" value="1"/>
</dbReference>
<organism evidence="10 11">
    <name type="scientific">Haematococcus lacustris</name>
    <name type="common">Green alga</name>
    <name type="synonym">Haematococcus pluvialis</name>
    <dbReference type="NCBI Taxonomy" id="44745"/>
    <lineage>
        <taxon>Eukaryota</taxon>
        <taxon>Viridiplantae</taxon>
        <taxon>Chlorophyta</taxon>
        <taxon>core chlorophytes</taxon>
        <taxon>Chlorophyceae</taxon>
        <taxon>CS clade</taxon>
        <taxon>Chlamydomonadales</taxon>
        <taxon>Haematococcaceae</taxon>
        <taxon>Haematococcus</taxon>
    </lineage>
</organism>
<dbReference type="InterPro" id="IPR016135">
    <property type="entry name" value="UBQ-conjugating_enzyme/RWD"/>
</dbReference>
<evidence type="ECO:0000256" key="3">
    <source>
        <dbReference type="ARBA" id="ARBA00022741"/>
    </source>
</evidence>
<dbReference type="InterPro" id="IPR023313">
    <property type="entry name" value="UBQ-conjugating_AS"/>
</dbReference>
<evidence type="ECO:0000256" key="4">
    <source>
        <dbReference type="ARBA" id="ARBA00022786"/>
    </source>
</evidence>
<reference evidence="10 11" key="1">
    <citation type="submission" date="2020-02" db="EMBL/GenBank/DDBJ databases">
        <title>Draft genome sequence of Haematococcus lacustris strain NIES-144.</title>
        <authorList>
            <person name="Morimoto D."/>
            <person name="Nakagawa S."/>
            <person name="Yoshida T."/>
            <person name="Sawayama S."/>
        </authorList>
    </citation>
    <scope>NUCLEOTIDE SEQUENCE [LARGE SCALE GENOMIC DNA]</scope>
    <source>
        <strain evidence="10 11">NIES-144</strain>
    </source>
</reference>
<feature type="active site" description="Glycyl thioester intermediate" evidence="6">
    <location>
        <position position="87"/>
    </location>
</feature>
<dbReference type="Gene3D" id="3.10.110.10">
    <property type="entry name" value="Ubiquitin Conjugating Enzyme"/>
    <property type="match status" value="1"/>
</dbReference>
<keyword evidence="3 7" id="KW-0547">Nucleotide-binding</keyword>
<evidence type="ECO:0000256" key="5">
    <source>
        <dbReference type="ARBA" id="ARBA00022840"/>
    </source>
</evidence>
<comment type="caution">
    <text evidence="10">The sequence shown here is derived from an EMBL/GenBank/DDBJ whole genome shotgun (WGS) entry which is preliminary data.</text>
</comment>
<feature type="domain" description="UBC core" evidence="8">
    <location>
        <begin position="3"/>
        <end position="155"/>
    </location>
</feature>
<evidence type="ECO:0000256" key="1">
    <source>
        <dbReference type="ARBA" id="ARBA00012486"/>
    </source>
</evidence>
<evidence type="ECO:0000313" key="9">
    <source>
        <dbReference type="EMBL" id="GFH15911.1"/>
    </source>
</evidence>
<accession>A0A699ZV84</accession>
<sequence length="155" mass="17113">MESAARTIQAQLDELLQGPPPGVTAGPDDDDLFQWTGIIQGPPGTPYEGGVFFLDIQFPDNYPFEPPRVKFTTPLYHPNVNDKGGICLSILFQGCTWDQGWSPAMSISSVLLSLTILLQEPNTDHSLRPDLAAQYLADREAYNTAAREHTKQHAM</sequence>
<evidence type="ECO:0000313" key="11">
    <source>
        <dbReference type="Proteomes" id="UP000485058"/>
    </source>
</evidence>
<dbReference type="FunFam" id="3.10.110.10:FF:000060">
    <property type="entry name" value="Ubiquitin conjugating enzyme (UbcB)"/>
    <property type="match status" value="1"/>
</dbReference>
<dbReference type="Proteomes" id="UP000485058">
    <property type="component" value="Unassembled WGS sequence"/>
</dbReference>
<dbReference type="SMART" id="SM00212">
    <property type="entry name" value="UBCc"/>
    <property type="match status" value="1"/>
</dbReference>
<evidence type="ECO:0000256" key="6">
    <source>
        <dbReference type="PROSITE-ProRule" id="PRU10133"/>
    </source>
</evidence>
<name>A0A699ZV84_HAELA</name>
<dbReference type="Pfam" id="PF00179">
    <property type="entry name" value="UQ_con"/>
    <property type="match status" value="1"/>
</dbReference>
<keyword evidence="11" id="KW-1185">Reference proteome</keyword>
<keyword evidence="2" id="KW-0808">Transferase</keyword>
<dbReference type="GO" id="GO:0061631">
    <property type="term" value="F:ubiquitin conjugating enzyme activity"/>
    <property type="evidence" value="ECO:0007669"/>
    <property type="project" value="UniProtKB-EC"/>
</dbReference>
<evidence type="ECO:0000313" key="10">
    <source>
        <dbReference type="EMBL" id="GFH26563.1"/>
    </source>
</evidence>
<gene>
    <name evidence="9" type="ORF">HaLaN_12234</name>
    <name evidence="10" type="ORF">HaLaN_24736</name>
</gene>
<dbReference type="SUPFAM" id="SSF54495">
    <property type="entry name" value="UBC-like"/>
    <property type="match status" value="1"/>
</dbReference>
<dbReference type="EC" id="2.3.2.23" evidence="1"/>
<dbReference type="InterPro" id="IPR000608">
    <property type="entry name" value="UBC"/>
</dbReference>
<dbReference type="AlphaFoldDB" id="A0A699ZV84"/>
<dbReference type="EMBL" id="BLLF01000919">
    <property type="protein sequence ID" value="GFH15911.1"/>
    <property type="molecule type" value="Genomic_DNA"/>
</dbReference>
<dbReference type="GO" id="GO:0005524">
    <property type="term" value="F:ATP binding"/>
    <property type="evidence" value="ECO:0007669"/>
    <property type="project" value="UniProtKB-UniRule"/>
</dbReference>
<dbReference type="PANTHER" id="PTHR24067">
    <property type="entry name" value="UBIQUITIN-CONJUGATING ENZYME E2"/>
    <property type="match status" value="1"/>
</dbReference>
<comment type="similarity">
    <text evidence="7">Belongs to the ubiquitin-conjugating enzyme family.</text>
</comment>
<proteinExistence type="inferred from homology"/>
<feature type="non-terminal residue" evidence="10">
    <location>
        <position position="1"/>
    </location>
</feature>